<evidence type="ECO:0000313" key="3">
    <source>
        <dbReference type="EMBL" id="XBH15835.1"/>
    </source>
</evidence>
<dbReference type="RefSeq" id="WP_348261067.1">
    <property type="nucleotide sequence ID" value="NZ_CP121196.1"/>
</dbReference>
<protein>
    <recommendedName>
        <fullName evidence="4">YVTN family beta-propeller domain-containing protein</fullName>
    </recommendedName>
</protein>
<gene>
    <name evidence="3" type="ORF">P8935_14790</name>
</gene>
<dbReference type="PANTHER" id="PTHR47197">
    <property type="entry name" value="PROTEIN NIRF"/>
    <property type="match status" value="1"/>
</dbReference>
<feature type="region of interest" description="Disordered" evidence="1">
    <location>
        <begin position="320"/>
        <end position="362"/>
    </location>
</feature>
<dbReference type="PANTHER" id="PTHR47197:SF3">
    <property type="entry name" value="DIHYDRO-HEME D1 DEHYDROGENASE"/>
    <property type="match status" value="1"/>
</dbReference>
<dbReference type="InterPro" id="IPR051200">
    <property type="entry name" value="Host-pathogen_enzymatic-act"/>
</dbReference>
<dbReference type="Gene3D" id="2.130.10.10">
    <property type="entry name" value="YVTN repeat-like/Quinoprotein amine dehydrogenase"/>
    <property type="match status" value="2"/>
</dbReference>
<feature type="signal peptide" evidence="2">
    <location>
        <begin position="1"/>
        <end position="23"/>
    </location>
</feature>
<name>A0AAU7DDW8_9BACT</name>
<dbReference type="SUPFAM" id="SSF51004">
    <property type="entry name" value="C-terminal (heme d1) domain of cytochrome cd1-nitrite reductase"/>
    <property type="match status" value="1"/>
</dbReference>
<proteinExistence type="predicted"/>
<organism evidence="3">
    <name type="scientific">Telmatobacter sp. DSM 110680</name>
    <dbReference type="NCBI Taxonomy" id="3036704"/>
    <lineage>
        <taxon>Bacteria</taxon>
        <taxon>Pseudomonadati</taxon>
        <taxon>Acidobacteriota</taxon>
        <taxon>Terriglobia</taxon>
        <taxon>Terriglobales</taxon>
        <taxon>Acidobacteriaceae</taxon>
        <taxon>Telmatobacter</taxon>
    </lineage>
</organism>
<accession>A0AAU7DDW8</accession>
<keyword evidence="2" id="KW-0732">Signal</keyword>
<feature type="compositionally biased region" description="Pro residues" evidence="1">
    <location>
        <begin position="325"/>
        <end position="337"/>
    </location>
</feature>
<feature type="compositionally biased region" description="Low complexity" evidence="1">
    <location>
        <begin position="338"/>
        <end position="353"/>
    </location>
</feature>
<evidence type="ECO:0000256" key="2">
    <source>
        <dbReference type="SAM" id="SignalP"/>
    </source>
</evidence>
<evidence type="ECO:0008006" key="4">
    <source>
        <dbReference type="Google" id="ProtNLM"/>
    </source>
</evidence>
<dbReference type="EMBL" id="CP121196">
    <property type="protein sequence ID" value="XBH15835.1"/>
    <property type="molecule type" value="Genomic_DNA"/>
</dbReference>
<dbReference type="InterPro" id="IPR015943">
    <property type="entry name" value="WD40/YVTN_repeat-like_dom_sf"/>
</dbReference>
<sequence length="375" mass="38683">MTLKPFIAATFVTMLSIAGLAHAQESGPYKVQKIQLVDGDGGFDYVTADSEGRNLYVARSGPAGHIGVFNLDTLAQVGDIPGISSHGGAVDTATGHGFATSSPVTMFDAKTFAIIKKIDTQGRPDGYLNDPFNHHFYILSHAAPNITVLDDKDGSILGTIDIGGAPEQAATDGRGKIYVDIEDKAAIAVIDANTMKMVGKYDVSSKGGGCAGLALDAKNNILFAACRDNKNMIILSATDGHIITDLPIGNGCDGATFNPATMETFSSQGDGTLTVIKEESPTSFSVEQTVPTPARAKTLTLDTKTGHILLITAEFGPVPAAAQPPSAPTAPAPPASPAPGASPSGAPASGPPAYMRGPRAPMIPHSFQIIEVGKD</sequence>
<evidence type="ECO:0000256" key="1">
    <source>
        <dbReference type="SAM" id="MobiDB-lite"/>
    </source>
</evidence>
<dbReference type="AlphaFoldDB" id="A0AAU7DDW8"/>
<feature type="chain" id="PRO_5043515208" description="YVTN family beta-propeller domain-containing protein" evidence="2">
    <location>
        <begin position="24"/>
        <end position="375"/>
    </location>
</feature>
<dbReference type="InterPro" id="IPR011048">
    <property type="entry name" value="Haem_d1_sf"/>
</dbReference>
<reference evidence="3" key="1">
    <citation type="submission" date="2023-03" db="EMBL/GenBank/DDBJ databases">
        <title>Edaphobacter sp.</title>
        <authorList>
            <person name="Huber K.J."/>
            <person name="Papendorf J."/>
            <person name="Pilke C."/>
            <person name="Bunk B."/>
            <person name="Sproeer C."/>
            <person name="Pester M."/>
        </authorList>
    </citation>
    <scope>NUCLEOTIDE SEQUENCE</scope>
    <source>
        <strain evidence="3">DSM 110680</strain>
    </source>
</reference>